<sequence length="94" mass="9989">MAAEKRDVAKTTRIVPDVASLHDIVRMKSKEDIRAGTKTVIIATTAANTIIANNGCRAILVEDTDAMKTTTEISAGTTTVGGDKVLKNPNAHRN</sequence>
<dbReference type="EMBL" id="AP003435">
    <property type="protein sequence ID" value="BAD73541.1"/>
    <property type="molecule type" value="Genomic_DNA"/>
</dbReference>
<protein>
    <submittedName>
        <fullName evidence="1">Uncharacterized protein</fullName>
    </submittedName>
</protein>
<organism evidence="1">
    <name type="scientific">Oryza sativa subsp. japonica</name>
    <name type="common">Rice</name>
    <dbReference type="NCBI Taxonomy" id="39947"/>
    <lineage>
        <taxon>Eukaryota</taxon>
        <taxon>Viridiplantae</taxon>
        <taxon>Streptophyta</taxon>
        <taxon>Embryophyta</taxon>
        <taxon>Tracheophyta</taxon>
        <taxon>Spermatophyta</taxon>
        <taxon>Magnoliopsida</taxon>
        <taxon>Liliopsida</taxon>
        <taxon>Poales</taxon>
        <taxon>Poaceae</taxon>
        <taxon>BOP clade</taxon>
        <taxon>Oryzoideae</taxon>
        <taxon>Oryzeae</taxon>
        <taxon>Oryzinae</taxon>
        <taxon>Oryza</taxon>
        <taxon>Oryza sativa</taxon>
    </lineage>
</organism>
<gene>
    <name evidence="1" type="primary">P0455H03.17</name>
</gene>
<dbReference type="AlphaFoldDB" id="Q5QM04"/>
<evidence type="ECO:0000313" key="1">
    <source>
        <dbReference type="EMBL" id="BAD73541.1"/>
    </source>
</evidence>
<accession>Q5QM04</accession>
<proteinExistence type="predicted"/>
<name>Q5QM04_ORYSJ</name>
<reference evidence="1" key="1">
    <citation type="journal article" date="2002" name="Nature">
        <title>The genome sequence and structure of rice chromosome 1.</title>
        <authorList>
            <person name="Sasaki T."/>
            <person name="Matsumoto T."/>
            <person name="Yamamoto K."/>
            <person name="Sakata K."/>
            <person name="Baba T."/>
            <person name="Katayose Y."/>
            <person name="Wu J."/>
            <person name="Niimura Y."/>
            <person name="Cheng Z."/>
            <person name="Nagamura Y."/>
            <person name="Antonio B.A."/>
            <person name="Kanamori H."/>
            <person name="Hosokawa S."/>
            <person name="Masukawa M."/>
            <person name="Arikawa K."/>
            <person name="Chiden Y."/>
            <person name="Hayashi M."/>
            <person name="Okamoto M."/>
            <person name="Ando T."/>
            <person name="Aoki H."/>
            <person name="Arita K."/>
            <person name="Hamada M."/>
            <person name="Harada C."/>
            <person name="Hijishita S."/>
            <person name="Honda M."/>
            <person name="Ichikawa Y."/>
            <person name="Idonuma A."/>
            <person name="Iijima M."/>
            <person name="Ikeda M."/>
            <person name="Ikeno M."/>
            <person name="Itoh S."/>
            <person name="Itoh T."/>
            <person name="Itoh Y."/>
            <person name="Itoh Y."/>
            <person name="Iwabuchi A."/>
            <person name="Kamiya K."/>
            <person name="Karasawa W."/>
            <person name="Katagiri S."/>
            <person name="Kikuta A."/>
            <person name="Kobayashi N."/>
            <person name="Kono I."/>
            <person name="Machita K."/>
            <person name="Maehara T."/>
            <person name="Mizuno H."/>
            <person name="Mizubayashi T."/>
            <person name="Mukai Y."/>
            <person name="Nagasaki H."/>
            <person name="Nakashima M."/>
            <person name="Nakama Y."/>
            <person name="Nakamichi Y."/>
            <person name="Nakamura M."/>
            <person name="Namiki N."/>
            <person name="Negishi M."/>
            <person name="Ohta I."/>
            <person name="Ono N."/>
            <person name="Saji S."/>
            <person name="Sakai K."/>
            <person name="Shibata M."/>
            <person name="Shimokawa T."/>
            <person name="Shomura A."/>
            <person name="Song J."/>
            <person name="Takazaki Y."/>
            <person name="Terasawa K."/>
            <person name="Tsuji K."/>
            <person name="Waki K."/>
            <person name="Yamagata H."/>
            <person name="Yamane H."/>
            <person name="Yoshiki S."/>
            <person name="Yoshihara R."/>
            <person name="Yukawa K."/>
            <person name="Zhong H."/>
            <person name="Iwama H."/>
            <person name="Endo T."/>
            <person name="Ito H."/>
            <person name="Hahn J.H."/>
            <person name="Kim H.I."/>
            <person name="Eun M.Y."/>
            <person name="Yano M."/>
            <person name="Jiang J."/>
            <person name="Gojobori T."/>
        </authorList>
    </citation>
    <scope>NUCLEOTIDE SEQUENCE [LARGE SCALE GENOMIC DNA]</scope>
</reference>
<dbReference type="Proteomes" id="UP000817658">
    <property type="component" value="Chromosome 1"/>
</dbReference>